<evidence type="ECO:0000256" key="1">
    <source>
        <dbReference type="SAM" id="MobiDB-lite"/>
    </source>
</evidence>
<gene>
    <name evidence="2" type="ORF">SS50377_27302</name>
</gene>
<reference evidence="2 3" key="1">
    <citation type="journal article" date="2014" name="PLoS Genet.">
        <title>The Genome of Spironucleus salmonicida Highlights a Fish Pathogen Adapted to Fluctuating Environments.</title>
        <authorList>
            <person name="Xu F."/>
            <person name="Jerlstrom-Hultqvist J."/>
            <person name="Einarsson E."/>
            <person name="Astvaldsson A."/>
            <person name="Svard S.G."/>
            <person name="Andersson J.O."/>
        </authorList>
    </citation>
    <scope>NUCLEOTIDE SEQUENCE [LARGE SCALE GENOMIC DNA]</scope>
    <source>
        <strain evidence="2 3">ATCC 50377</strain>
    </source>
</reference>
<organism evidence="2 3">
    <name type="scientific">Spironucleus salmonicida</name>
    <dbReference type="NCBI Taxonomy" id="348837"/>
    <lineage>
        <taxon>Eukaryota</taxon>
        <taxon>Metamonada</taxon>
        <taxon>Diplomonadida</taxon>
        <taxon>Hexamitidae</taxon>
        <taxon>Hexamitinae</taxon>
        <taxon>Spironucleus</taxon>
    </lineage>
</organism>
<accession>A0A9P8LMQ5</accession>
<sequence>MPKDVIVPAVFLNNIFQAHQVEIVMPRKQKTPRVPSPPLSPTSRALLESFGLQRVEPSADRMQIPAYLTPEAVDAASRALEAEAAEDRLLGLYAQFYASPQLLPALNEVLPAELHFAPYQDFLNAPAMQCSGATKRLQLSPPDARLLDDNVQRLLYRGFPPQPTAHPVRFCTSYARAACRGFRTAGPQHPRACKISQVSSAFDQEEYEQVAAQFGLSNQSRFTDEFKVEVSKKFLGLVKDGPNLYRFKNIMQEYENGSINQELLQFCFTMIFFGQLEAIYYFQLMQKNGILDPRGDNFGWPACYPVDDEVGAIVHIIQRVEAYYQQCLQKRGGLIQELYTEVFAVQRKAYEASINKFSGIKIIKGDVKAVGDQVEVKVQHQNGFSFVKVPRDMYEAGASAQVHTAHFKTLYQHISDQIQLKQRPKKASTQPSAAAPQPSQSEEPSQGRHLLTAPKLASRVDASYHILQLVKAGKLSKLTVFDLDSFFQLMICLSANLHLGYPSFSFQEYNQKCGFGLQLAIQRSPCSHFLAAFRMFFGAQMESAATAQSLHRLIDVAVPAFDSQRLEVLNFIEARIDTNFGVRGDQRHLLECGESCHHCTCDYLGVYCTGRCGGELDLDVVNEFRGLLLCPDIFNYRTATLKAGVFVQNRNALLAPAAQLNYDLQVLQAAELITRGSFDNYHRRMRFEMGLLFAGYFSPRGVNITHLRQREGSKFSGCCEVLRNAATTANVIERHQFDEQSAEDIVAELVTASFGMDYLVLPCNGGPNYPLSTLLAPEPESLVLSNLASTEEIKHIQQLDIVDKEPFQFPPIVTDDDYEPEVDFSVLKKDQNIIKLKTVTQNYKILPDDMFKMHQKQHPELFDTGVFQHEPYRTPQNFNETRQLANSVLNRGRYFTIPFGSEAQHVANDVVLDTDLEDNFTRKTALSTIKSQYLKFSTPTGAEARVCHIEEEQLCFGLFNLRTNQVLKLLVAWMCVYTPSLIKFLRLALHENVALASLMGAQHLRYRQNFDQRQERMNNYFYQGEYKTYEDDDPRAPSDAFSEEFDREVLAVARQYAAADTEAAAPPWVEHPTYAPVSLASSQFQLPSMPQVLQLHLTQVYGSGKILTEMARCPVITIPIIVRTLQKQVFLNSCAEQRAAIAWRLLYPESYYKSIDHATICLAGFDKKFMQNKVFQADFERRRHDMQGCVNPNQLDCFNDVSLPKIFEAVYSRRFKLKPDICYEHRLRKLQAFVPPSAFNWKFKMTFEDLQHELLRHYRHSPESAKQLMQLTRRIGAQCTQQFDPYSNDYKQALLQKAELSASQKTIFGQFPAANVCVLTDLIAHALDFQPLGQPPVPDAAEEEDNFYLEAFLSDLQKTPSFQINDAAKQLYSEADEKSLFDCLKQVSFDSGEMGLFYRGQLEKLLESNMYISSAFAGSDIKNLDNVYTRYRPLSLPSVTVRSLFMLRTVLFNEKFDAASIASMMAPGVSYAAYRAFIVGQKAAQQALLFEQLASQKAVFQVEIAAFQLESVKKAVFDDFFAPLLCEQAHLKTAFLDNEQFFSLKLLHIILTRLEFSLLILEKTSDLTRQSAVCGTRFQHNIPYSYNVQLNTGCSVFGSDVKAHLEQQTRGRICDTVPAQVSQRIFYGHQPYINLQNTVNDNAQGCKCGQLKCAFCGGIGAGYNGGLSGSINIKYTTPVDLNCSLANGAFPAKTRVLYDAQQITDGGLLLNDVEPACSLLYRLAPVIPCYKFVTTIFSSEDDFKQLRKMRRGSKSETSSENDCDDEQFIAKKLEPPPKQAHLEYFPADYGARLCDVVTLPPPLPFFHNARRTTPMELKMAELDYGGLPVQRPIEQRLDFSLHQHLNHFSQVLAPDDVVFCHLNAEIPDFDEFQVRNIILKPQRQAAGSEELFALFHQIFASKDDELTTEVYAVLGIYAYPFLSLKKHLLTLAKRVEGLSQKLLNHHFDAANLALFRSSKSTPGNLVSVLFATFAMFCERNGLGVAPFQFDRSFVAFLADNQEEVYFCENYAGFLNISGLK</sequence>
<name>A0A9P8LMQ5_9EUKA</name>
<evidence type="ECO:0000313" key="2">
    <source>
        <dbReference type="EMBL" id="KAH0571008.1"/>
    </source>
</evidence>
<evidence type="ECO:0000313" key="3">
    <source>
        <dbReference type="Proteomes" id="UP000018208"/>
    </source>
</evidence>
<dbReference type="RefSeq" id="XP_067761781.1">
    <property type="nucleotide sequence ID" value="XM_067911094.1"/>
</dbReference>
<keyword evidence="3" id="KW-1185">Reference proteome</keyword>
<dbReference type="KEGG" id="ssao:94301325"/>
<dbReference type="EMBL" id="AUWU02000007">
    <property type="protein sequence ID" value="KAH0571008.1"/>
    <property type="molecule type" value="Genomic_DNA"/>
</dbReference>
<dbReference type="GeneID" id="94301325"/>
<comment type="caution">
    <text evidence="2">The sequence shown here is derived from an EMBL/GenBank/DDBJ whole genome shotgun (WGS) entry which is preliminary data.</text>
</comment>
<dbReference type="Proteomes" id="UP000018208">
    <property type="component" value="Unassembled WGS sequence"/>
</dbReference>
<feature type="region of interest" description="Disordered" evidence="1">
    <location>
        <begin position="421"/>
        <end position="448"/>
    </location>
</feature>
<feature type="compositionally biased region" description="Low complexity" evidence="1">
    <location>
        <begin position="427"/>
        <end position="444"/>
    </location>
</feature>
<protein>
    <submittedName>
        <fullName evidence="2">Uncharacterized protein</fullName>
    </submittedName>
</protein>
<proteinExistence type="predicted"/>
<dbReference type="OrthoDB" id="10251730at2759"/>